<dbReference type="EMBL" id="REGN01004406">
    <property type="protein sequence ID" value="RNA17670.1"/>
    <property type="molecule type" value="Genomic_DNA"/>
</dbReference>
<dbReference type="Proteomes" id="UP000276133">
    <property type="component" value="Unassembled WGS sequence"/>
</dbReference>
<sequence>MSDDEYAPLELYESQESDYEEVEERNILKKRRGINREWIYVDMFDDNDAADLWLKNETKWSKEDTYSTNDGDKIIYRCNLVKRRGPQCDAKLMLLFNADNLKATRFESGNHTHDKINEGIIKRGIVDETKKLIERYLELGIHHPTKILANLKKNKRQNEDIIVPTKAQLKNYLGAKSRGSNNITFADVLEWCDEHKNIPHDNNEAHNCNCSNETLSYNTNCSQTSVD</sequence>
<name>A0A3M7R244_BRAPC</name>
<organism evidence="1 2">
    <name type="scientific">Brachionus plicatilis</name>
    <name type="common">Marine rotifer</name>
    <name type="synonym">Brachionus muelleri</name>
    <dbReference type="NCBI Taxonomy" id="10195"/>
    <lineage>
        <taxon>Eukaryota</taxon>
        <taxon>Metazoa</taxon>
        <taxon>Spiralia</taxon>
        <taxon>Gnathifera</taxon>
        <taxon>Rotifera</taxon>
        <taxon>Eurotatoria</taxon>
        <taxon>Monogononta</taxon>
        <taxon>Pseudotrocha</taxon>
        <taxon>Ploima</taxon>
        <taxon>Brachionidae</taxon>
        <taxon>Brachionus</taxon>
    </lineage>
</organism>
<accession>A0A3M7R244</accession>
<evidence type="ECO:0000313" key="2">
    <source>
        <dbReference type="Proteomes" id="UP000276133"/>
    </source>
</evidence>
<protein>
    <submittedName>
        <fullName evidence="1">Uncharacterized protein</fullName>
    </submittedName>
</protein>
<reference evidence="1 2" key="1">
    <citation type="journal article" date="2018" name="Sci. Rep.">
        <title>Genomic signatures of local adaptation to the degree of environmental predictability in rotifers.</title>
        <authorList>
            <person name="Franch-Gras L."/>
            <person name="Hahn C."/>
            <person name="Garcia-Roger E.M."/>
            <person name="Carmona M.J."/>
            <person name="Serra M."/>
            <person name="Gomez A."/>
        </authorList>
    </citation>
    <scope>NUCLEOTIDE SEQUENCE [LARGE SCALE GENOMIC DNA]</scope>
    <source>
        <strain evidence="1">HYR1</strain>
    </source>
</reference>
<evidence type="ECO:0000313" key="1">
    <source>
        <dbReference type="EMBL" id="RNA17670.1"/>
    </source>
</evidence>
<dbReference type="OrthoDB" id="119028at2759"/>
<keyword evidence="2" id="KW-1185">Reference proteome</keyword>
<proteinExistence type="predicted"/>
<gene>
    <name evidence="1" type="ORF">BpHYR1_044878</name>
</gene>
<comment type="caution">
    <text evidence="1">The sequence shown here is derived from an EMBL/GenBank/DDBJ whole genome shotgun (WGS) entry which is preliminary data.</text>
</comment>
<dbReference type="AlphaFoldDB" id="A0A3M7R244"/>